<dbReference type="InterPro" id="IPR007709">
    <property type="entry name" value="N-FG_amidohydro"/>
</dbReference>
<dbReference type="STRING" id="1122133.SAMN02745157_4669"/>
<name>A0A1M5M1S3_9HYPH</name>
<dbReference type="SUPFAM" id="SSF53187">
    <property type="entry name" value="Zn-dependent exopeptidases"/>
    <property type="match status" value="1"/>
</dbReference>
<gene>
    <name evidence="1" type="ORF">SAMN02745157_4669</name>
</gene>
<sequence>MLWQASGPVSIIRRMHDKPTFDLAAAPTSPATGYGAATAPHAMHPARSEAAFEVVAGDAASGLLLFCDHASNAVPPDYGDLGLPATEFERHIAYDIGAAAVTRGLAARFGVPAVLSRFSRLVIDPNRGLDDPTLIMRLSDGAVVPGNAKVDAEERNRRIERFYLPYDGAMGDAINAAMASGRVPVILSVHSFTPIWRGVPRPWHAGVLWDADPRFSQPLINGLAADPALVIGDNEPYLGALKGDTLYRHATRRGLAHALIEVRQDLIADAAGVAEWVERIGAVLDTMHLGATPHGVVMHGSLTGPVEPLS</sequence>
<accession>A0A1M5M1S3</accession>
<dbReference type="Pfam" id="PF05013">
    <property type="entry name" value="FGase"/>
    <property type="match status" value="1"/>
</dbReference>
<evidence type="ECO:0000313" key="2">
    <source>
        <dbReference type="Proteomes" id="UP000184485"/>
    </source>
</evidence>
<keyword evidence="1" id="KW-0378">Hydrolase</keyword>
<reference evidence="1 2" key="1">
    <citation type="submission" date="2016-11" db="EMBL/GenBank/DDBJ databases">
        <authorList>
            <person name="Jaros S."/>
            <person name="Januszkiewicz K."/>
            <person name="Wedrychowicz H."/>
        </authorList>
    </citation>
    <scope>NUCLEOTIDE SEQUENCE [LARGE SCALE GENOMIC DNA]</scope>
    <source>
        <strain evidence="1 2">DSM 19436</strain>
    </source>
</reference>
<proteinExistence type="predicted"/>
<dbReference type="Proteomes" id="UP000184485">
    <property type="component" value="Unassembled WGS sequence"/>
</dbReference>
<organism evidence="1 2">
    <name type="scientific">Kaistia soli DSM 19436</name>
    <dbReference type="NCBI Taxonomy" id="1122133"/>
    <lineage>
        <taxon>Bacteria</taxon>
        <taxon>Pseudomonadati</taxon>
        <taxon>Pseudomonadota</taxon>
        <taxon>Alphaproteobacteria</taxon>
        <taxon>Hyphomicrobiales</taxon>
        <taxon>Kaistiaceae</taxon>
        <taxon>Kaistia</taxon>
    </lineage>
</organism>
<keyword evidence="2" id="KW-1185">Reference proteome</keyword>
<dbReference type="AlphaFoldDB" id="A0A1M5M1S3"/>
<evidence type="ECO:0000313" key="1">
    <source>
        <dbReference type="EMBL" id="SHG71282.1"/>
    </source>
</evidence>
<protein>
    <submittedName>
        <fullName evidence="1">Predicted N-formylglutamate amidohydrolase</fullName>
    </submittedName>
</protein>
<dbReference type="Gene3D" id="3.40.630.40">
    <property type="entry name" value="Zn-dependent exopeptidases"/>
    <property type="match status" value="1"/>
</dbReference>
<dbReference type="GO" id="GO:0016787">
    <property type="term" value="F:hydrolase activity"/>
    <property type="evidence" value="ECO:0007669"/>
    <property type="project" value="UniProtKB-KW"/>
</dbReference>
<dbReference type="EMBL" id="FQUP01000007">
    <property type="protein sequence ID" value="SHG71282.1"/>
    <property type="molecule type" value="Genomic_DNA"/>
</dbReference>